<comment type="caution">
    <text evidence="2">The sequence shown here is derived from an EMBL/GenBank/DDBJ whole genome shotgun (WGS) entry which is preliminary data.</text>
</comment>
<evidence type="ECO:0000313" key="3">
    <source>
        <dbReference type="Proteomes" id="UP001527099"/>
    </source>
</evidence>
<accession>A0ABT4GA04</accession>
<protein>
    <submittedName>
        <fullName evidence="2">Helix-turn-helix domain-containing protein</fullName>
    </submittedName>
</protein>
<gene>
    <name evidence="2" type="ORF">M5X19_08780</name>
</gene>
<evidence type="ECO:0000259" key="1">
    <source>
        <dbReference type="Pfam" id="PF12323"/>
    </source>
</evidence>
<evidence type="ECO:0000313" key="2">
    <source>
        <dbReference type="EMBL" id="MCY9692989.1"/>
    </source>
</evidence>
<feature type="domain" description="Transposase putative helix-turn-helix" evidence="1">
    <location>
        <begin position="1"/>
        <end position="45"/>
    </location>
</feature>
<dbReference type="EMBL" id="JAMDMX010000025">
    <property type="protein sequence ID" value="MCY9692989.1"/>
    <property type="molecule type" value="Genomic_DNA"/>
</dbReference>
<dbReference type="RefSeq" id="WP_268614553.1">
    <property type="nucleotide sequence ID" value="NZ_JAMDMX010000025.1"/>
</dbReference>
<proteinExistence type="predicted"/>
<dbReference type="InterPro" id="IPR021027">
    <property type="entry name" value="Transposase_put_HTH"/>
</dbReference>
<reference evidence="2 3" key="1">
    <citation type="submission" date="2022-05" db="EMBL/GenBank/DDBJ databases">
        <title>Genome Sequencing of Bee-Associated Microbes.</title>
        <authorList>
            <person name="Dunlap C."/>
        </authorList>
    </citation>
    <scope>NUCLEOTIDE SEQUENCE [LARGE SCALE GENOMIC DNA]</scope>
    <source>
        <strain evidence="2 3">NRRL B-14421</strain>
    </source>
</reference>
<name>A0ABT4GA04_9BACL</name>
<dbReference type="Pfam" id="PF12323">
    <property type="entry name" value="HTH_OrfB_IS605"/>
    <property type="match status" value="1"/>
</dbReference>
<dbReference type="Proteomes" id="UP001527099">
    <property type="component" value="Unassembled WGS sequence"/>
</dbReference>
<sequence length="86" mass="10532">MQRTYKYRLYPTKEVQENIHFVIERCRLLYNRLLAERIAAYRQTGQSLTYYEQKATLPERKQYISELKNVYSQVLQHVVERLDKAF</sequence>
<organism evidence="2 3">
    <name type="scientific">Paenibacillus alginolyticus</name>
    <dbReference type="NCBI Taxonomy" id="59839"/>
    <lineage>
        <taxon>Bacteria</taxon>
        <taxon>Bacillati</taxon>
        <taxon>Bacillota</taxon>
        <taxon>Bacilli</taxon>
        <taxon>Bacillales</taxon>
        <taxon>Paenibacillaceae</taxon>
        <taxon>Paenibacillus</taxon>
    </lineage>
</organism>
<keyword evidence="3" id="KW-1185">Reference proteome</keyword>